<dbReference type="PANTHER" id="PTHR11048">
    <property type="entry name" value="PRENYLTRANSFERASES"/>
    <property type="match status" value="1"/>
</dbReference>
<dbReference type="GO" id="GO:0009247">
    <property type="term" value="P:glycolipid biosynthetic process"/>
    <property type="evidence" value="ECO:0007669"/>
    <property type="project" value="TreeGrafter"/>
</dbReference>
<accession>A0A975W6T9</accession>
<feature type="transmembrane region" description="Helical" evidence="6">
    <location>
        <begin position="345"/>
        <end position="374"/>
    </location>
</feature>
<protein>
    <submittedName>
        <fullName evidence="7">4-hydroxybenzoate polyprenyltransferase</fullName>
    </submittedName>
</protein>
<gene>
    <name evidence="7" type="ORF">SAMN04487940_101475</name>
</gene>
<dbReference type="InterPro" id="IPR039653">
    <property type="entry name" value="Prenyltransferase"/>
</dbReference>
<keyword evidence="8" id="KW-1185">Reference proteome</keyword>
<evidence type="ECO:0000256" key="2">
    <source>
        <dbReference type="ARBA" id="ARBA00022475"/>
    </source>
</evidence>
<dbReference type="PANTHER" id="PTHR11048:SF5">
    <property type="entry name" value="DECAPRENYL-PHOSPHATE PHOSPHORIBOSYLTRANSFERASE"/>
    <property type="match status" value="1"/>
</dbReference>
<dbReference type="NCBIfam" id="NF006088">
    <property type="entry name" value="PRK08238.1"/>
    <property type="match status" value="1"/>
</dbReference>
<dbReference type="InterPro" id="IPR044878">
    <property type="entry name" value="UbiA_sf"/>
</dbReference>
<evidence type="ECO:0000313" key="8">
    <source>
        <dbReference type="Proteomes" id="UP000182932"/>
    </source>
</evidence>
<dbReference type="InterPro" id="IPR036412">
    <property type="entry name" value="HAD-like_sf"/>
</dbReference>
<evidence type="ECO:0000256" key="3">
    <source>
        <dbReference type="ARBA" id="ARBA00022692"/>
    </source>
</evidence>
<dbReference type="Pfam" id="PF01040">
    <property type="entry name" value="UbiA"/>
    <property type="match status" value="1"/>
</dbReference>
<proteinExistence type="predicted"/>
<dbReference type="Pfam" id="PF12710">
    <property type="entry name" value="HAD"/>
    <property type="match status" value="1"/>
</dbReference>
<feature type="transmembrane region" description="Helical" evidence="6">
    <location>
        <begin position="275"/>
        <end position="299"/>
    </location>
</feature>
<keyword evidence="5 6" id="KW-0472">Membrane</keyword>
<evidence type="ECO:0000256" key="1">
    <source>
        <dbReference type="ARBA" id="ARBA00004141"/>
    </source>
</evidence>
<dbReference type="Gene3D" id="3.40.50.1000">
    <property type="entry name" value="HAD superfamily/HAD-like"/>
    <property type="match status" value="1"/>
</dbReference>
<reference evidence="7 8" key="1">
    <citation type="submission" date="2016-10" db="EMBL/GenBank/DDBJ databases">
        <authorList>
            <person name="Varghese N."/>
            <person name="Submissions S."/>
        </authorList>
    </citation>
    <scope>NUCLEOTIDE SEQUENCE [LARGE SCALE GENOMIC DNA]</scope>
    <source>
        <strain evidence="7 8">FF3</strain>
    </source>
</reference>
<evidence type="ECO:0000256" key="6">
    <source>
        <dbReference type="SAM" id="Phobius"/>
    </source>
</evidence>
<dbReference type="InterPro" id="IPR023214">
    <property type="entry name" value="HAD_sf"/>
</dbReference>
<dbReference type="GO" id="GO:0016765">
    <property type="term" value="F:transferase activity, transferring alkyl or aryl (other than methyl) groups"/>
    <property type="evidence" value="ECO:0007669"/>
    <property type="project" value="InterPro"/>
</dbReference>
<evidence type="ECO:0000256" key="4">
    <source>
        <dbReference type="ARBA" id="ARBA00022989"/>
    </source>
</evidence>
<comment type="subcellular location">
    <subcellularLocation>
        <location evidence="1">Membrane</location>
        <topology evidence="1">Multi-pass membrane protein</topology>
    </subcellularLocation>
</comment>
<dbReference type="GO" id="GO:0005886">
    <property type="term" value="C:plasma membrane"/>
    <property type="evidence" value="ECO:0007669"/>
    <property type="project" value="TreeGrafter"/>
</dbReference>
<keyword evidence="4 6" id="KW-1133">Transmembrane helix</keyword>
<dbReference type="SUPFAM" id="SSF56784">
    <property type="entry name" value="HAD-like"/>
    <property type="match status" value="1"/>
</dbReference>
<organism evidence="7 8">
    <name type="scientific">Marinovum algicola</name>
    <dbReference type="NCBI Taxonomy" id="42444"/>
    <lineage>
        <taxon>Bacteria</taxon>
        <taxon>Pseudomonadati</taxon>
        <taxon>Pseudomonadota</taxon>
        <taxon>Alphaproteobacteria</taxon>
        <taxon>Rhodobacterales</taxon>
        <taxon>Roseobacteraceae</taxon>
        <taxon>Marinovum</taxon>
    </lineage>
</organism>
<dbReference type="Proteomes" id="UP000182932">
    <property type="component" value="Unassembled WGS sequence"/>
</dbReference>
<feature type="transmembrane region" description="Helical" evidence="6">
    <location>
        <begin position="235"/>
        <end position="255"/>
    </location>
</feature>
<sequence>MLRNLDGYLAEDVTHHQAATLPLYVDLDGTLVHTDVAQELLVAALARPGNWRPILAAWHRHGVSGIKHAVWNRDGFHPALLPYDDTVLDYLRSARAQGRRIVLATAADRQAAEAIAVHLGLFDAVLASEPGHNLKGAAKLAAIRGDSAGPFEYLGDGAADIPIWRAAQKAGFVRPDAAARAEMQAAGPRLSLTTDPAPPVWRGLWAAMRPHQWAKNVLVFLPLFFAHLYTEPGALLLAGLAFAAMSLMASGVYLINDLLDIPADRRHVRKRLRPFAAGLLRPAQGVGAALALLVAALALGFGAVGLPFGLVLLLYLGLTTAYSFALKRFSTIDVIVLSLLYTVRILAGAAAGGIILSPWLLSFSLFFFVSLAYMKRFIELDAVTEDAKLPHRNYWGAELASIQIFGIANAAVSLLTLAQYINSPTARETYGGRDILWLAVPLMMFWIYRSWMWAIRGKVGDDPVVFALTDRISQITLIAVLAVFFAARYLEFSGVIR</sequence>
<feature type="transmembrane region" description="Helical" evidence="6">
    <location>
        <begin position="435"/>
        <end position="452"/>
    </location>
</feature>
<dbReference type="Gene3D" id="1.10.357.140">
    <property type="entry name" value="UbiA prenyltransferase"/>
    <property type="match status" value="1"/>
</dbReference>
<feature type="transmembrane region" description="Helical" evidence="6">
    <location>
        <begin position="394"/>
        <end position="415"/>
    </location>
</feature>
<feature type="transmembrane region" description="Helical" evidence="6">
    <location>
        <begin position="472"/>
        <end position="490"/>
    </location>
</feature>
<evidence type="ECO:0000313" key="7">
    <source>
        <dbReference type="EMBL" id="SEI64400.1"/>
    </source>
</evidence>
<keyword evidence="3 6" id="KW-0812">Transmembrane</keyword>
<comment type="caution">
    <text evidence="7">The sequence shown here is derived from an EMBL/GenBank/DDBJ whole genome shotgun (WGS) entry which is preliminary data.</text>
</comment>
<dbReference type="EMBL" id="FNYY01000001">
    <property type="protein sequence ID" value="SEI64400.1"/>
    <property type="molecule type" value="Genomic_DNA"/>
</dbReference>
<dbReference type="InterPro" id="IPR000537">
    <property type="entry name" value="UbiA_prenyltransferase"/>
</dbReference>
<evidence type="ECO:0000256" key="5">
    <source>
        <dbReference type="ARBA" id="ARBA00023136"/>
    </source>
</evidence>
<dbReference type="AlphaFoldDB" id="A0A975W6T9"/>
<keyword evidence="2" id="KW-1003">Cell membrane</keyword>
<name>A0A975W6T9_9RHOB</name>
<dbReference type="CDD" id="cd13963">
    <property type="entry name" value="PT_UbiA_2"/>
    <property type="match status" value="1"/>
</dbReference>
<feature type="transmembrane region" description="Helical" evidence="6">
    <location>
        <begin position="305"/>
        <end position="325"/>
    </location>
</feature>